<gene>
    <name evidence="1" type="ORF">E2C01_051023</name>
</gene>
<organism evidence="1 2">
    <name type="scientific">Portunus trituberculatus</name>
    <name type="common">Swimming crab</name>
    <name type="synonym">Neptunus trituberculatus</name>
    <dbReference type="NCBI Taxonomy" id="210409"/>
    <lineage>
        <taxon>Eukaryota</taxon>
        <taxon>Metazoa</taxon>
        <taxon>Ecdysozoa</taxon>
        <taxon>Arthropoda</taxon>
        <taxon>Crustacea</taxon>
        <taxon>Multicrustacea</taxon>
        <taxon>Malacostraca</taxon>
        <taxon>Eumalacostraca</taxon>
        <taxon>Eucarida</taxon>
        <taxon>Decapoda</taxon>
        <taxon>Pleocyemata</taxon>
        <taxon>Brachyura</taxon>
        <taxon>Eubrachyura</taxon>
        <taxon>Portunoidea</taxon>
        <taxon>Portunidae</taxon>
        <taxon>Portuninae</taxon>
        <taxon>Portunus</taxon>
    </lineage>
</organism>
<reference evidence="1 2" key="1">
    <citation type="submission" date="2019-05" db="EMBL/GenBank/DDBJ databases">
        <title>Another draft genome of Portunus trituberculatus and its Hox gene families provides insights of decapod evolution.</title>
        <authorList>
            <person name="Jeong J.-H."/>
            <person name="Song I."/>
            <person name="Kim S."/>
            <person name="Choi T."/>
            <person name="Kim D."/>
            <person name="Ryu S."/>
            <person name="Kim W."/>
        </authorList>
    </citation>
    <scope>NUCLEOTIDE SEQUENCE [LARGE SCALE GENOMIC DNA]</scope>
    <source>
        <tissue evidence="1">Muscle</tissue>
    </source>
</reference>
<accession>A0A5B7GHZ1</accession>
<dbReference type="Proteomes" id="UP000324222">
    <property type="component" value="Unassembled WGS sequence"/>
</dbReference>
<sequence>METWRQDTMSPVRILYDTTRILLLHMLLNLSKQWLTDCEVPFIGDWPDNSPDITPTEIL</sequence>
<evidence type="ECO:0000313" key="1">
    <source>
        <dbReference type="EMBL" id="MPC57053.1"/>
    </source>
</evidence>
<dbReference type="AlphaFoldDB" id="A0A5B7GHZ1"/>
<keyword evidence="2" id="KW-1185">Reference proteome</keyword>
<comment type="caution">
    <text evidence="1">The sequence shown here is derived from an EMBL/GenBank/DDBJ whole genome shotgun (WGS) entry which is preliminary data.</text>
</comment>
<proteinExistence type="predicted"/>
<name>A0A5B7GHZ1_PORTR</name>
<dbReference type="EMBL" id="VSRR010014466">
    <property type="protein sequence ID" value="MPC57053.1"/>
    <property type="molecule type" value="Genomic_DNA"/>
</dbReference>
<protein>
    <submittedName>
        <fullName evidence="1">Uncharacterized protein</fullName>
    </submittedName>
</protein>
<evidence type="ECO:0000313" key="2">
    <source>
        <dbReference type="Proteomes" id="UP000324222"/>
    </source>
</evidence>